<dbReference type="InterPro" id="IPR050982">
    <property type="entry name" value="Auxin_biosynth/cation_transpt"/>
</dbReference>
<dbReference type="GO" id="GO:0004497">
    <property type="term" value="F:monooxygenase activity"/>
    <property type="evidence" value="ECO:0007669"/>
    <property type="project" value="TreeGrafter"/>
</dbReference>
<dbReference type="InterPro" id="IPR036188">
    <property type="entry name" value="FAD/NAD-bd_sf"/>
</dbReference>
<dbReference type="GO" id="GO:0050660">
    <property type="term" value="F:flavin adenine dinucleotide binding"/>
    <property type="evidence" value="ECO:0007669"/>
    <property type="project" value="TreeGrafter"/>
</dbReference>
<evidence type="ECO:0000313" key="3">
    <source>
        <dbReference type="EMBL" id="KAF2204248.1"/>
    </source>
</evidence>
<dbReference type="Gene3D" id="3.50.50.60">
    <property type="entry name" value="FAD/NAD(P)-binding domain"/>
    <property type="match status" value="2"/>
</dbReference>
<dbReference type="PANTHER" id="PTHR43539:SF68">
    <property type="entry name" value="FLAVIN-BINDING MONOOXYGENASE-LIKE PROTEIN (AFU_ORTHOLOGUE AFUA_4G09220)"/>
    <property type="match status" value="1"/>
</dbReference>
<sequence length="592" mass="65542">MASVESATYPDTDPTPPSDASTIAHEWVTSFNQQVLSAPNYACVSHLFFDESYWRDHLCLSWDFHTFHGVQNITSMLEHSLNAKACMLISIAIDGTAPSREPKLAKLDSNGEILCIQAMLDLKTKVGGGRGVVRLLKDSKDSLWKAYTLYTSLQSLDGHAESTKFNRPSGVEKRKEGSEPAVLIIGAGQAGLLCASRLKQLNVSTLIIDRNERVGDNWRNRYRSLILHDPVWYNHFPYLPFPETWPVFTPKDKLADWMHSYAQSMDLNVLNSTALTKALWTGIGWEVILTTTFPNGAVRTRTLRPRHIIQATGQAGEPKIPLIPGMSLFRGPLSHSSHFRGATPNGNGKHVIVLGSSNSAHDIAQDYYNNGYDVTMIQRSSICVDPTRYFKGKGLYTEDGPSTEDADLLSYSVPIPVLKRNEIEGTRILEFQHKEFFERLRSVGFLVDSGPDGAGRKLKFLEKGGGYYIDVGASALIMDGHIKVKSGEEISSITAHSVILTDGTELPADEVVFATGYKSMKDTARNIFGDKVARELKDVWGLDEEGELKSVWRGSGHPGLWFAAGNLALARYYSRLLALQIKAVEEGWMSSA</sequence>
<dbReference type="SUPFAM" id="SSF51905">
    <property type="entry name" value="FAD/NAD(P)-binding domain"/>
    <property type="match status" value="2"/>
</dbReference>
<dbReference type="Pfam" id="PF13738">
    <property type="entry name" value="Pyr_redox_3"/>
    <property type="match status" value="1"/>
</dbReference>
<dbReference type="PRINTS" id="PR00411">
    <property type="entry name" value="PNDRDTASEI"/>
</dbReference>
<organism evidence="3 4">
    <name type="scientific">Delitschia confertaspora ATCC 74209</name>
    <dbReference type="NCBI Taxonomy" id="1513339"/>
    <lineage>
        <taxon>Eukaryota</taxon>
        <taxon>Fungi</taxon>
        <taxon>Dikarya</taxon>
        <taxon>Ascomycota</taxon>
        <taxon>Pezizomycotina</taxon>
        <taxon>Dothideomycetes</taxon>
        <taxon>Pleosporomycetidae</taxon>
        <taxon>Pleosporales</taxon>
        <taxon>Delitschiaceae</taxon>
        <taxon>Delitschia</taxon>
    </lineage>
</organism>
<reference evidence="3" key="1">
    <citation type="journal article" date="2020" name="Stud. Mycol.">
        <title>101 Dothideomycetes genomes: a test case for predicting lifestyles and emergence of pathogens.</title>
        <authorList>
            <person name="Haridas S."/>
            <person name="Albert R."/>
            <person name="Binder M."/>
            <person name="Bloem J."/>
            <person name="Labutti K."/>
            <person name="Salamov A."/>
            <person name="Andreopoulos B."/>
            <person name="Baker S."/>
            <person name="Barry K."/>
            <person name="Bills G."/>
            <person name="Bluhm B."/>
            <person name="Cannon C."/>
            <person name="Castanera R."/>
            <person name="Culley D."/>
            <person name="Daum C."/>
            <person name="Ezra D."/>
            <person name="Gonzalez J."/>
            <person name="Henrissat B."/>
            <person name="Kuo A."/>
            <person name="Liang C."/>
            <person name="Lipzen A."/>
            <person name="Lutzoni F."/>
            <person name="Magnuson J."/>
            <person name="Mondo S."/>
            <person name="Nolan M."/>
            <person name="Ohm R."/>
            <person name="Pangilinan J."/>
            <person name="Park H.-J."/>
            <person name="Ramirez L."/>
            <person name="Alfaro M."/>
            <person name="Sun H."/>
            <person name="Tritt A."/>
            <person name="Yoshinaga Y."/>
            <person name="Zwiers L.-H."/>
            <person name="Turgeon B."/>
            <person name="Goodwin S."/>
            <person name="Spatafora J."/>
            <person name="Crous P."/>
            <person name="Grigoriev I."/>
        </authorList>
    </citation>
    <scope>NUCLEOTIDE SEQUENCE</scope>
    <source>
        <strain evidence="3">ATCC 74209</strain>
    </source>
</reference>
<comment type="caution">
    <text evidence="3">The sequence shown here is derived from an EMBL/GenBank/DDBJ whole genome shotgun (WGS) entry which is preliminary data.</text>
</comment>
<feature type="region of interest" description="Disordered" evidence="2">
    <location>
        <begin position="1"/>
        <end position="20"/>
    </location>
</feature>
<dbReference type="PANTHER" id="PTHR43539">
    <property type="entry name" value="FLAVIN-BINDING MONOOXYGENASE-LIKE PROTEIN (AFU_ORTHOLOGUE AFUA_4G09220)"/>
    <property type="match status" value="1"/>
</dbReference>
<dbReference type="OrthoDB" id="74360at2759"/>
<keyword evidence="1" id="KW-0560">Oxidoreductase</keyword>
<accession>A0A9P4MYH0</accession>
<protein>
    <submittedName>
        <fullName evidence="3">FAD/NAD(P)-binding domain-containing protein</fullName>
    </submittedName>
</protein>
<dbReference type="AlphaFoldDB" id="A0A9P4MYH0"/>
<evidence type="ECO:0000256" key="1">
    <source>
        <dbReference type="ARBA" id="ARBA00023002"/>
    </source>
</evidence>
<name>A0A9P4MYH0_9PLEO</name>
<gene>
    <name evidence="3" type="ORF">GQ43DRAFT_365080</name>
</gene>
<proteinExistence type="predicted"/>
<keyword evidence="4" id="KW-1185">Reference proteome</keyword>
<dbReference type="Proteomes" id="UP000799536">
    <property type="component" value="Unassembled WGS sequence"/>
</dbReference>
<evidence type="ECO:0000256" key="2">
    <source>
        <dbReference type="SAM" id="MobiDB-lite"/>
    </source>
</evidence>
<dbReference type="EMBL" id="ML993881">
    <property type="protein sequence ID" value="KAF2204248.1"/>
    <property type="molecule type" value="Genomic_DNA"/>
</dbReference>
<evidence type="ECO:0000313" key="4">
    <source>
        <dbReference type="Proteomes" id="UP000799536"/>
    </source>
</evidence>